<accession>A0A3S3MQV2</accession>
<dbReference type="CDD" id="cd05285">
    <property type="entry name" value="sorbitol_DH"/>
    <property type="match status" value="2"/>
</dbReference>
<dbReference type="GO" id="GO:0008270">
    <property type="term" value="F:zinc ion binding"/>
    <property type="evidence" value="ECO:0007669"/>
    <property type="project" value="InterPro"/>
</dbReference>
<evidence type="ECO:0000256" key="5">
    <source>
        <dbReference type="ARBA" id="ARBA00023002"/>
    </source>
</evidence>
<evidence type="ECO:0000313" key="11">
    <source>
        <dbReference type="Proteomes" id="UP000283530"/>
    </source>
</evidence>
<evidence type="ECO:0000256" key="7">
    <source>
        <dbReference type="RuleBase" id="RU361277"/>
    </source>
</evidence>
<evidence type="ECO:0000256" key="6">
    <source>
        <dbReference type="ARBA" id="ARBA00023027"/>
    </source>
</evidence>
<feature type="compositionally biased region" description="Basic residues" evidence="8">
    <location>
        <begin position="311"/>
        <end position="324"/>
    </location>
</feature>
<dbReference type="EMBL" id="QPKB01000003">
    <property type="protein sequence ID" value="RWR80724.1"/>
    <property type="molecule type" value="Genomic_DNA"/>
</dbReference>
<comment type="caution">
    <text evidence="10">The sequence shown here is derived from an EMBL/GenBank/DDBJ whole genome shotgun (WGS) entry which is preliminary data.</text>
</comment>
<comment type="cofactor">
    <cofactor evidence="1 7">
        <name>Zn(2+)</name>
        <dbReference type="ChEBI" id="CHEBI:29105"/>
    </cofactor>
</comment>
<dbReference type="FunFam" id="3.40.50.720:FF:000068">
    <property type="entry name" value="Sorbitol dehydrogenase"/>
    <property type="match status" value="2"/>
</dbReference>
<gene>
    <name evidence="10" type="ORF">CKAN_00937700</name>
</gene>
<keyword evidence="11" id="KW-1185">Reference proteome</keyword>
<evidence type="ECO:0000256" key="8">
    <source>
        <dbReference type="SAM" id="MobiDB-lite"/>
    </source>
</evidence>
<name>A0A3S3MQV2_9MAGN</name>
<comment type="similarity">
    <text evidence="2 7">Belongs to the zinc-containing alcohol dehydrogenase family.</text>
</comment>
<dbReference type="Gene3D" id="3.40.50.720">
    <property type="entry name" value="NAD(P)-binding Rossmann-like Domain"/>
    <property type="match status" value="2"/>
</dbReference>
<dbReference type="InterPro" id="IPR013154">
    <property type="entry name" value="ADH-like_N"/>
</dbReference>
<feature type="domain" description="Enoyl reductase (ER)" evidence="9">
    <location>
        <begin position="348"/>
        <end position="731"/>
    </location>
</feature>
<dbReference type="PANTHER" id="PTHR43161:SF9">
    <property type="entry name" value="SORBITOL DEHYDROGENASE"/>
    <property type="match status" value="1"/>
</dbReference>
<keyword evidence="5" id="KW-0560">Oxidoreductase</keyword>
<organism evidence="10 11">
    <name type="scientific">Cinnamomum micranthum f. kanehirae</name>
    <dbReference type="NCBI Taxonomy" id="337451"/>
    <lineage>
        <taxon>Eukaryota</taxon>
        <taxon>Viridiplantae</taxon>
        <taxon>Streptophyta</taxon>
        <taxon>Embryophyta</taxon>
        <taxon>Tracheophyta</taxon>
        <taxon>Spermatophyta</taxon>
        <taxon>Magnoliopsida</taxon>
        <taxon>Magnoliidae</taxon>
        <taxon>Laurales</taxon>
        <taxon>Lauraceae</taxon>
        <taxon>Cinnamomum</taxon>
    </lineage>
</organism>
<dbReference type="SMART" id="SM00829">
    <property type="entry name" value="PKS_ER"/>
    <property type="match status" value="1"/>
</dbReference>
<dbReference type="InterPro" id="IPR002328">
    <property type="entry name" value="ADH_Zn_CS"/>
</dbReference>
<dbReference type="Pfam" id="PF08240">
    <property type="entry name" value="ADH_N"/>
    <property type="match status" value="2"/>
</dbReference>
<dbReference type="InterPro" id="IPR011032">
    <property type="entry name" value="GroES-like_sf"/>
</dbReference>
<dbReference type="InterPro" id="IPR013149">
    <property type="entry name" value="ADH-like_C"/>
</dbReference>
<feature type="region of interest" description="Disordered" evidence="8">
    <location>
        <begin position="308"/>
        <end position="334"/>
    </location>
</feature>
<evidence type="ECO:0000259" key="9">
    <source>
        <dbReference type="SMART" id="SM00829"/>
    </source>
</evidence>
<dbReference type="GO" id="GO:0016616">
    <property type="term" value="F:oxidoreductase activity, acting on the CH-OH group of donors, NAD or NADP as acceptor"/>
    <property type="evidence" value="ECO:0007669"/>
    <property type="project" value="InterPro"/>
</dbReference>
<dbReference type="Pfam" id="PF00107">
    <property type="entry name" value="ADH_zinc_N"/>
    <property type="match status" value="2"/>
</dbReference>
<dbReference type="SUPFAM" id="SSF50129">
    <property type="entry name" value="GroES-like"/>
    <property type="match status" value="2"/>
</dbReference>
<dbReference type="InterPro" id="IPR036291">
    <property type="entry name" value="NAD(P)-bd_dom_sf"/>
</dbReference>
<dbReference type="AlphaFoldDB" id="A0A3S3MQV2"/>
<evidence type="ECO:0000256" key="3">
    <source>
        <dbReference type="ARBA" id="ARBA00022723"/>
    </source>
</evidence>
<keyword evidence="6" id="KW-0520">NAD</keyword>
<sequence length="733" mass="79715">MKAVGICGSDVHYFKAMRVANFIVKEPMVLGHECAGIIEEVGSEVKHLVVGDRVALEPGISCSRCNICKDGRYNLCRNMKFFSSPPTNGSLANQVVHPADLCFKLPENVSMEEGAMCEPLSVGIHACRRANVGPETNVLIVGAGPIGLVMMLAARAFGAPRIVIVDVDDYRLSVGKDLGADQFVKVSTSIQDVDAEVGEIQKAMGAQVDVAFDCVGFGKTMSTALNATRAGGKVCLVGLGHSEMTVPLTPAAAREVDIVGIFRYKNTWPLCLELLKSGKIDVKPLVTHRFGFSQEEVVEAFETSARGGSAIKKKERTHHRRKKEMGKGGMSHGEKKEEENMAAWLVAKNTLKIQPFKLPPLGPHDVKVRMKAVGICGSDVHYLRAMRVADFIVKEPMVIGHECAGIIEEVGSEVKHLVVGDRVALEPGISCSRCNICKDGRYNLCRDMKFFATPPFHGSLANQVVHPADLCFKLPENVSLEEGAMCEPLSVGIHSCRRANVGPETNVLIVGAGPIGLVMMLAARAFGAPRIVIVDVDDYRLSVAKDLGADQFVKVSTSIQDVDAEVGEIQKAMGAQVDVAFDCVGFGKTMSTALNATRAGGKVCLVGMGHSEMTVPLTPAAARYFVSHHLLYKEITGYCIMADVEFDLPSSCRHVNLYDHSLWQFQKHHREVDIVGVFRYKNTWPLCLEFLRSGKIDVKPLITHRFGFSQEEVVEAFETSARGGSAIKVMFNL</sequence>
<dbReference type="PANTHER" id="PTHR43161">
    <property type="entry name" value="SORBITOL DEHYDROGENASE"/>
    <property type="match status" value="1"/>
</dbReference>
<dbReference type="Gene3D" id="3.90.180.10">
    <property type="entry name" value="Medium-chain alcohol dehydrogenases, catalytic domain"/>
    <property type="match status" value="3"/>
</dbReference>
<dbReference type="OrthoDB" id="256333at2759"/>
<evidence type="ECO:0000256" key="2">
    <source>
        <dbReference type="ARBA" id="ARBA00008072"/>
    </source>
</evidence>
<dbReference type="InterPro" id="IPR020843">
    <property type="entry name" value="ER"/>
</dbReference>
<dbReference type="PROSITE" id="PS00059">
    <property type="entry name" value="ADH_ZINC"/>
    <property type="match status" value="2"/>
</dbReference>
<dbReference type="InterPro" id="IPR045306">
    <property type="entry name" value="SDH-like"/>
</dbReference>
<keyword evidence="3 7" id="KW-0479">Metal-binding</keyword>
<dbReference type="Proteomes" id="UP000283530">
    <property type="component" value="Unassembled WGS sequence"/>
</dbReference>
<evidence type="ECO:0000256" key="1">
    <source>
        <dbReference type="ARBA" id="ARBA00001947"/>
    </source>
</evidence>
<protein>
    <submittedName>
        <fullName evidence="10">L-idonate 5-dehydrogenase</fullName>
    </submittedName>
</protein>
<reference evidence="10 11" key="1">
    <citation type="journal article" date="2019" name="Nat. Plants">
        <title>Stout camphor tree genome fills gaps in understanding of flowering plant genome evolution.</title>
        <authorList>
            <person name="Chaw S.M."/>
            <person name="Liu Y.C."/>
            <person name="Wu Y.W."/>
            <person name="Wang H.Y."/>
            <person name="Lin C.I."/>
            <person name="Wu C.S."/>
            <person name="Ke H.M."/>
            <person name="Chang L.Y."/>
            <person name="Hsu C.Y."/>
            <person name="Yang H.T."/>
            <person name="Sudianto E."/>
            <person name="Hsu M.H."/>
            <person name="Wu K.P."/>
            <person name="Wang L.N."/>
            <person name="Leebens-Mack J.H."/>
            <person name="Tsai I.J."/>
        </authorList>
    </citation>
    <scope>NUCLEOTIDE SEQUENCE [LARGE SCALE GENOMIC DNA]</scope>
    <source>
        <strain evidence="11">cv. Chaw 1501</strain>
        <tissue evidence="10">Young leaves</tissue>
    </source>
</reference>
<evidence type="ECO:0000256" key="4">
    <source>
        <dbReference type="ARBA" id="ARBA00022833"/>
    </source>
</evidence>
<keyword evidence="4 7" id="KW-0862">Zinc</keyword>
<evidence type="ECO:0000313" key="10">
    <source>
        <dbReference type="EMBL" id="RWR80724.1"/>
    </source>
</evidence>
<proteinExistence type="inferred from homology"/>
<dbReference type="SUPFAM" id="SSF51735">
    <property type="entry name" value="NAD(P)-binding Rossmann-fold domains"/>
    <property type="match status" value="2"/>
</dbReference>
<dbReference type="STRING" id="337451.A0A3S3MQV2"/>